<reference evidence="1 2" key="1">
    <citation type="submission" date="2023-10" db="EMBL/GenBank/DDBJ databases">
        <title>Host Genetic Regulation of Human Gut Microbial Structural Variation.</title>
        <authorList>
            <person name="Harmsen H.J.M."/>
        </authorList>
    </citation>
    <scope>NUCLEOTIDE SEQUENCE [LARGE SCALE GENOMIC DNA]</scope>
    <source>
        <strain evidence="1 2">HTF-F</strain>
    </source>
</reference>
<sequence length="75" mass="8745">MDTTGDMCRQKRKAEITGIESCIQQAGKPRQKTKNLSNFLPFYTTLKLGKFQGICIKNNRQIRDFAWWKGMDFLV</sequence>
<name>A0ABU3U0P6_9FIRM</name>
<protein>
    <submittedName>
        <fullName evidence="1">Uncharacterized protein</fullName>
    </submittedName>
</protein>
<evidence type="ECO:0000313" key="2">
    <source>
        <dbReference type="Proteomes" id="UP001263246"/>
    </source>
</evidence>
<comment type="caution">
    <text evidence="1">The sequence shown here is derived from an EMBL/GenBank/DDBJ whole genome shotgun (WGS) entry which is preliminary data.</text>
</comment>
<dbReference type="RefSeq" id="WP_414000805.1">
    <property type="nucleotide sequence ID" value="NZ_JBLFDH010000005.1"/>
</dbReference>
<evidence type="ECO:0000313" key="1">
    <source>
        <dbReference type="EMBL" id="MDU8689132.1"/>
    </source>
</evidence>
<accession>A0ABU3U0P6</accession>
<dbReference type="EMBL" id="JAWHPR010000005">
    <property type="protein sequence ID" value="MDU8689132.1"/>
    <property type="molecule type" value="Genomic_DNA"/>
</dbReference>
<keyword evidence="2" id="KW-1185">Reference proteome</keyword>
<organism evidence="1 2">
    <name type="scientific">Faecalibacterium wellingii</name>
    <dbReference type="NCBI Taxonomy" id="2929491"/>
    <lineage>
        <taxon>Bacteria</taxon>
        <taxon>Bacillati</taxon>
        <taxon>Bacillota</taxon>
        <taxon>Clostridia</taxon>
        <taxon>Eubacteriales</taxon>
        <taxon>Oscillospiraceae</taxon>
        <taxon>Faecalibacterium</taxon>
    </lineage>
</organism>
<dbReference type="Proteomes" id="UP001263246">
    <property type="component" value="Unassembled WGS sequence"/>
</dbReference>
<proteinExistence type="predicted"/>
<gene>
    <name evidence="1" type="ORF">RX402_10315</name>
</gene>